<dbReference type="GO" id="GO:0046872">
    <property type="term" value="F:metal ion binding"/>
    <property type="evidence" value="ECO:0007669"/>
    <property type="project" value="UniProtKB-KW"/>
</dbReference>
<reference evidence="9 10" key="1">
    <citation type="journal article" date="2014" name="Genome Announc.">
        <title>Complete genome sequence of Magnetospirillum gryphiswaldense MSR-1.</title>
        <authorList>
            <person name="Wang X."/>
            <person name="Wang Q."/>
            <person name="Zhang W."/>
            <person name="Wang Y."/>
            <person name="Li L."/>
            <person name="Wen T."/>
            <person name="Zhang T."/>
            <person name="Zhang Y."/>
            <person name="Xu J."/>
            <person name="Hu J."/>
            <person name="Li S."/>
            <person name="Liu L."/>
            <person name="Liu J."/>
            <person name="Jiang W."/>
            <person name="Tian J."/>
            <person name="Li Y."/>
            <person name="Schuler D."/>
            <person name="Wang L."/>
            <person name="Li J."/>
        </authorList>
    </citation>
    <scope>NUCLEOTIDE SEQUENCE [LARGE SCALE GENOMIC DNA]</scope>
    <source>
        <strain evidence="10">DSM 6361 / JCM 21280 / NBRC 15271 / MSR-1</strain>
    </source>
</reference>
<dbReference type="EMBL" id="HG794546">
    <property type="protein sequence ID" value="CDK98473.1"/>
    <property type="molecule type" value="Genomic_DNA"/>
</dbReference>
<dbReference type="eggNOG" id="COG2863">
    <property type="taxonomic scope" value="Bacteria"/>
</dbReference>
<dbReference type="PANTHER" id="PTHR33751">
    <property type="entry name" value="CBB3-TYPE CYTOCHROME C OXIDASE SUBUNIT FIXP"/>
    <property type="match status" value="1"/>
</dbReference>
<keyword evidence="1" id="KW-0813">Transport</keyword>
<organism evidence="9 10">
    <name type="scientific">Magnetospirillum gryphiswaldense (strain DSM 6361 / JCM 21280 / NBRC 15271 / MSR-1)</name>
    <dbReference type="NCBI Taxonomy" id="431944"/>
    <lineage>
        <taxon>Bacteria</taxon>
        <taxon>Pseudomonadati</taxon>
        <taxon>Pseudomonadota</taxon>
        <taxon>Alphaproteobacteria</taxon>
        <taxon>Rhodospirillales</taxon>
        <taxon>Rhodospirillaceae</taxon>
        <taxon>Magnetospirillum</taxon>
    </lineage>
</organism>
<evidence type="ECO:0000256" key="6">
    <source>
        <dbReference type="PROSITE-ProRule" id="PRU00433"/>
    </source>
</evidence>
<accession>V6F1V4</accession>
<keyword evidence="3 6" id="KW-0479">Metal-binding</keyword>
<protein>
    <submittedName>
        <fullName evidence="9">Cytochrome subunit of sulfide dehydrogenase</fullName>
    </submittedName>
</protein>
<evidence type="ECO:0000313" key="9">
    <source>
        <dbReference type="EMBL" id="CDK98473.1"/>
    </source>
</evidence>
<evidence type="ECO:0000313" key="10">
    <source>
        <dbReference type="Proteomes" id="UP000018922"/>
    </source>
</evidence>
<dbReference type="HOGENOM" id="CLU_128253_2_1_5"/>
<dbReference type="GO" id="GO:0020037">
    <property type="term" value="F:heme binding"/>
    <property type="evidence" value="ECO:0007669"/>
    <property type="project" value="InterPro"/>
</dbReference>
<evidence type="ECO:0000256" key="3">
    <source>
        <dbReference type="ARBA" id="ARBA00022723"/>
    </source>
</evidence>
<evidence type="ECO:0000259" key="8">
    <source>
        <dbReference type="PROSITE" id="PS51007"/>
    </source>
</evidence>
<dbReference type="Pfam" id="PF00034">
    <property type="entry name" value="Cytochrom_C"/>
    <property type="match status" value="1"/>
</dbReference>
<dbReference type="AlphaFoldDB" id="V6F1V4"/>
<keyword evidence="2 6" id="KW-0349">Heme</keyword>
<keyword evidence="4" id="KW-0249">Electron transport</keyword>
<dbReference type="PROSITE" id="PS51007">
    <property type="entry name" value="CYTC"/>
    <property type="match status" value="1"/>
</dbReference>
<dbReference type="Proteomes" id="UP000018922">
    <property type="component" value="Chromosome I"/>
</dbReference>
<evidence type="ECO:0000256" key="4">
    <source>
        <dbReference type="ARBA" id="ARBA00022982"/>
    </source>
</evidence>
<dbReference type="GO" id="GO:0009055">
    <property type="term" value="F:electron transfer activity"/>
    <property type="evidence" value="ECO:0007669"/>
    <property type="project" value="InterPro"/>
</dbReference>
<keyword evidence="7" id="KW-0732">Signal</keyword>
<keyword evidence="10" id="KW-1185">Reference proteome</keyword>
<evidence type="ECO:0000256" key="2">
    <source>
        <dbReference type="ARBA" id="ARBA00022617"/>
    </source>
</evidence>
<dbReference type="InterPro" id="IPR036909">
    <property type="entry name" value="Cyt_c-like_dom_sf"/>
</dbReference>
<dbReference type="InterPro" id="IPR050597">
    <property type="entry name" value="Cytochrome_c_Oxidase_Subunit"/>
</dbReference>
<gene>
    <name evidence="9" type="ordered locus">MGMSRv2__1258</name>
</gene>
<dbReference type="InterPro" id="IPR009056">
    <property type="entry name" value="Cyt_c-like_dom"/>
</dbReference>
<dbReference type="KEGG" id="mgy:MGMSRv2__1258"/>
<feature type="signal peptide" evidence="7">
    <location>
        <begin position="1"/>
        <end position="22"/>
    </location>
</feature>
<dbReference type="SUPFAM" id="SSF46626">
    <property type="entry name" value="Cytochrome c"/>
    <property type="match status" value="1"/>
</dbReference>
<evidence type="ECO:0000256" key="5">
    <source>
        <dbReference type="ARBA" id="ARBA00023004"/>
    </source>
</evidence>
<dbReference type="STRING" id="1430440.MGMSRv2__1258"/>
<proteinExistence type="predicted"/>
<feature type="domain" description="Cytochrome c" evidence="8">
    <location>
        <begin position="25"/>
        <end position="101"/>
    </location>
</feature>
<feature type="chain" id="PRO_5004745162" evidence="7">
    <location>
        <begin position="23"/>
        <end position="101"/>
    </location>
</feature>
<name>V6F1V4_MAGGM</name>
<keyword evidence="5 6" id="KW-0408">Iron</keyword>
<dbReference type="Gene3D" id="1.10.760.10">
    <property type="entry name" value="Cytochrome c-like domain"/>
    <property type="match status" value="1"/>
</dbReference>
<dbReference type="PANTHER" id="PTHR33751:SF9">
    <property type="entry name" value="CYTOCHROME C4"/>
    <property type="match status" value="1"/>
</dbReference>
<evidence type="ECO:0000256" key="1">
    <source>
        <dbReference type="ARBA" id="ARBA00022448"/>
    </source>
</evidence>
<evidence type="ECO:0000256" key="7">
    <source>
        <dbReference type="SAM" id="SignalP"/>
    </source>
</evidence>
<sequence>MKRPFFILALGLLATAPHPASATDQLPNQGSVLAGPCASCHGSDGSGAGAIPALKGRPASVLLDQLKAFRSGALPSTVMGRLAKGYSDDQLSQLAAHFGDK</sequence>